<accession>A0A4Q9BHR0</accession>
<proteinExistence type="predicted"/>
<dbReference type="RefSeq" id="WP_130922547.1">
    <property type="nucleotide sequence ID" value="NZ_CP049835.1"/>
</dbReference>
<gene>
    <name evidence="2" type="ORF">EWU20_02030</name>
</gene>
<evidence type="ECO:0008006" key="4">
    <source>
        <dbReference type="Google" id="ProtNLM"/>
    </source>
</evidence>
<dbReference type="EMBL" id="SEWY01000001">
    <property type="protein sequence ID" value="TBH75381.1"/>
    <property type="molecule type" value="Genomic_DNA"/>
</dbReference>
<evidence type="ECO:0000256" key="1">
    <source>
        <dbReference type="SAM" id="Phobius"/>
    </source>
</evidence>
<feature type="transmembrane region" description="Helical" evidence="1">
    <location>
        <begin position="40"/>
        <end position="62"/>
    </location>
</feature>
<keyword evidence="1" id="KW-0812">Transmembrane</keyword>
<protein>
    <recommendedName>
        <fullName evidence="4">Cytochrome B</fullName>
    </recommendedName>
</protein>
<feature type="transmembrane region" description="Helical" evidence="1">
    <location>
        <begin position="6"/>
        <end position="28"/>
    </location>
</feature>
<sequence>MYSTFVTIHSILFLVVLALGILSIFKGLTGKTFTEADRKVGLFYMISLHTQLLIGLVLYLALSPVTTAAFADFGAAMKDSATRLILVEHVTVNIIAIVLATVVNAKNKKAITDAAKFKNMWLLNGLGLVLILSRIPWSRLAALFA</sequence>
<dbReference type="AlphaFoldDB" id="A0A4Q9BHR0"/>
<reference evidence="2 3" key="1">
    <citation type="submission" date="2019-02" db="EMBL/GenBank/DDBJ databases">
        <title>Genome of a new Bacteroidetes strain.</title>
        <authorList>
            <person name="Pitt A."/>
        </authorList>
    </citation>
    <scope>NUCLEOTIDE SEQUENCE [LARGE SCALE GENOMIC DNA]</scope>
    <source>
        <strain evidence="2 3">103A-SOEBACH</strain>
    </source>
</reference>
<keyword evidence="3" id="KW-1185">Reference proteome</keyword>
<dbReference type="Proteomes" id="UP000293583">
    <property type="component" value="Unassembled WGS sequence"/>
</dbReference>
<evidence type="ECO:0000313" key="3">
    <source>
        <dbReference type="Proteomes" id="UP000293583"/>
    </source>
</evidence>
<keyword evidence="1" id="KW-1133">Transmembrane helix</keyword>
<feature type="transmembrane region" description="Helical" evidence="1">
    <location>
        <begin position="117"/>
        <end position="137"/>
    </location>
</feature>
<organism evidence="2 3">
    <name type="scientific">Aquirufa antheringensis</name>
    <dbReference type="NCBI Taxonomy" id="2516559"/>
    <lineage>
        <taxon>Bacteria</taxon>
        <taxon>Pseudomonadati</taxon>
        <taxon>Bacteroidota</taxon>
        <taxon>Cytophagia</taxon>
        <taxon>Cytophagales</taxon>
        <taxon>Flectobacillaceae</taxon>
        <taxon>Aquirufa</taxon>
    </lineage>
</organism>
<feature type="transmembrane region" description="Helical" evidence="1">
    <location>
        <begin position="82"/>
        <end position="105"/>
    </location>
</feature>
<keyword evidence="1" id="KW-0472">Membrane</keyword>
<dbReference type="OrthoDB" id="329514at2"/>
<evidence type="ECO:0000313" key="2">
    <source>
        <dbReference type="EMBL" id="TBH75381.1"/>
    </source>
</evidence>
<comment type="caution">
    <text evidence="2">The sequence shown here is derived from an EMBL/GenBank/DDBJ whole genome shotgun (WGS) entry which is preliminary data.</text>
</comment>
<name>A0A4Q9BHR0_9BACT</name>